<dbReference type="EMBL" id="POTY01000267">
    <property type="protein sequence ID" value="PZG09532.1"/>
    <property type="molecule type" value="Genomic_DNA"/>
</dbReference>
<proteinExistence type="predicted"/>
<feature type="transmembrane region" description="Helical" evidence="1">
    <location>
        <begin position="65"/>
        <end position="85"/>
    </location>
</feature>
<keyword evidence="1" id="KW-1133">Transmembrane helix</keyword>
<protein>
    <submittedName>
        <fullName evidence="2">Uncharacterized protein</fullName>
    </submittedName>
</protein>
<dbReference type="AlphaFoldDB" id="A0A2W2DC80"/>
<accession>A0A2W2DC80</accession>
<feature type="transmembrane region" description="Helical" evidence="1">
    <location>
        <begin position="38"/>
        <end position="59"/>
    </location>
</feature>
<reference evidence="2 3" key="1">
    <citation type="submission" date="2018-01" db="EMBL/GenBank/DDBJ databases">
        <title>Draft genome sequence of Jishengella sp. NA12.</title>
        <authorList>
            <person name="Sahin N."/>
            <person name="Ay H."/>
            <person name="Saygin H."/>
        </authorList>
    </citation>
    <scope>NUCLEOTIDE SEQUENCE [LARGE SCALE GENOMIC DNA]</scope>
    <source>
        <strain evidence="2 3">NA12</strain>
    </source>
</reference>
<evidence type="ECO:0000313" key="2">
    <source>
        <dbReference type="EMBL" id="PZG09532.1"/>
    </source>
</evidence>
<name>A0A2W2DC80_9ACTN</name>
<comment type="caution">
    <text evidence="2">The sequence shown here is derived from an EMBL/GenBank/DDBJ whole genome shotgun (WGS) entry which is preliminary data.</text>
</comment>
<dbReference type="Proteomes" id="UP000248924">
    <property type="component" value="Unassembled WGS sequence"/>
</dbReference>
<keyword evidence="1" id="KW-0812">Transmembrane</keyword>
<organism evidence="2 3">
    <name type="scientific">Micromonospora craterilacus</name>
    <dbReference type="NCBI Taxonomy" id="1655439"/>
    <lineage>
        <taxon>Bacteria</taxon>
        <taxon>Bacillati</taxon>
        <taxon>Actinomycetota</taxon>
        <taxon>Actinomycetes</taxon>
        <taxon>Micromonosporales</taxon>
        <taxon>Micromonosporaceae</taxon>
        <taxon>Micromonospora</taxon>
    </lineage>
</organism>
<gene>
    <name evidence="2" type="ORF">C1I95_28945</name>
</gene>
<keyword evidence="1" id="KW-0472">Membrane</keyword>
<dbReference type="RefSeq" id="WP_111218579.1">
    <property type="nucleotide sequence ID" value="NZ_POTY01000267.1"/>
</dbReference>
<keyword evidence="3" id="KW-1185">Reference proteome</keyword>
<evidence type="ECO:0000313" key="3">
    <source>
        <dbReference type="Proteomes" id="UP000248924"/>
    </source>
</evidence>
<sequence>MRPAFPAIFLDFHERRAAATDNVGEEIRLLRAHVLAALALKVVPPVAFLLVGLAIASVFDADALSVMLPAALGAGSLYGTTLCLLRSRTPSRAASTKDRSRRPRRRH</sequence>
<evidence type="ECO:0000256" key="1">
    <source>
        <dbReference type="SAM" id="Phobius"/>
    </source>
</evidence>